<feature type="region of interest" description="Disordered" evidence="1">
    <location>
        <begin position="234"/>
        <end position="305"/>
    </location>
</feature>
<sequence length="560" mass="56240">MHTHASYSSSQRNTRNHIKRCRGGQENDFISFIDTFLSPLIKSSSALKLPSTMLFQSLVTLASAASLVAASPNALPWAQANPEAAAAAEAYAQAYAEAKAIAHPDPEAYALAASADDCASIGCHAACGYLILNGAACSTNTTDTYSGPYNTTCLCSEGSKFLQRYTPCMECGWTLWKYYGPYVSDALAACSTLSTEPTGTLRCSTTLTDSYSKDANAGCAYGGVCVSSTQADASNSTNSGSGSSNSTADYASSTSADSSSASGSSTEGSSDSESSSTDASASSGSSDSSSSDSSSSAGSSSSSAGSSSSTAGAAAMLAGSSVVASPNALPWAQANPEAKAAAEAFADAYAEALAIAHPDPEAYALAASADDCAAISCHAACGYLILDGAACSTNTTNTYSGPYNTTCLCSDDSNFLKRYSPCMECGWTLWKYYGPYVTSALEACGTLSTEPTGTLRCSTTLTDSYTMDANAGCEYGGACVSSSSGVSNSTAASNSSSSMTSYSNSTSSSTRLVSSTSEVDASSSSSDDSESSSSTGSSTGGAALLASSSAIGAMLLALLI</sequence>
<protein>
    <submittedName>
        <fullName evidence="2">Uncharacterized protein</fullName>
    </submittedName>
</protein>
<dbReference type="GO" id="GO:0031124">
    <property type="term" value="P:mRNA 3'-end processing"/>
    <property type="evidence" value="ECO:0007669"/>
    <property type="project" value="TreeGrafter"/>
</dbReference>
<name>A0A1V2L2B0_CYBFA</name>
<gene>
    <name evidence="2" type="ORF">BON22_4361</name>
</gene>
<feature type="region of interest" description="Disordered" evidence="1">
    <location>
        <begin position="494"/>
        <end position="541"/>
    </location>
</feature>
<proteinExistence type="predicted"/>
<dbReference type="VEuPathDB" id="FungiDB:BON22_4361"/>
<evidence type="ECO:0000313" key="2">
    <source>
        <dbReference type="EMBL" id="ONH65934.1"/>
    </source>
</evidence>
<evidence type="ECO:0000313" key="3">
    <source>
        <dbReference type="Proteomes" id="UP000189513"/>
    </source>
</evidence>
<dbReference type="STRING" id="36022.A0A1V2L2B0"/>
<reference evidence="3" key="1">
    <citation type="journal article" date="2017" name="Genome Announc.">
        <title>Genome sequences of Cyberlindnera fabianii 65, Pichia kudriavzevii 129, and Saccharomyces cerevisiae 131 isolated from fermented masau fruits in Zimbabwe.</title>
        <authorList>
            <person name="van Rijswijck I.M.H."/>
            <person name="Derks M.F.L."/>
            <person name="Abee T."/>
            <person name="de Ridder D."/>
            <person name="Smid E.J."/>
        </authorList>
    </citation>
    <scope>NUCLEOTIDE SEQUENCE [LARGE SCALE GENOMIC DNA]</scope>
    <source>
        <strain evidence="3">65</strain>
    </source>
</reference>
<accession>A0A1V2L2B0</accession>
<dbReference type="Proteomes" id="UP000189513">
    <property type="component" value="Unassembled WGS sequence"/>
</dbReference>
<dbReference type="PANTHER" id="PTHR12460:SF0">
    <property type="entry name" value="CID DOMAIN-CONTAINING PROTEIN-RELATED"/>
    <property type="match status" value="1"/>
</dbReference>
<keyword evidence="3" id="KW-1185">Reference proteome</keyword>
<dbReference type="PANTHER" id="PTHR12460">
    <property type="entry name" value="CYCLIN-DEPENDENT KINASE INHIBITOR-RELATED PROTEIN"/>
    <property type="match status" value="1"/>
</dbReference>
<comment type="caution">
    <text evidence="2">The sequence shown here is derived from an EMBL/GenBank/DDBJ whole genome shotgun (WGS) entry which is preliminary data.</text>
</comment>
<dbReference type="GO" id="GO:0000993">
    <property type="term" value="F:RNA polymerase II complex binding"/>
    <property type="evidence" value="ECO:0007669"/>
    <property type="project" value="TreeGrafter"/>
</dbReference>
<organism evidence="2 3">
    <name type="scientific">Cyberlindnera fabianii</name>
    <name type="common">Yeast</name>
    <name type="synonym">Hansenula fabianii</name>
    <dbReference type="NCBI Taxonomy" id="36022"/>
    <lineage>
        <taxon>Eukaryota</taxon>
        <taxon>Fungi</taxon>
        <taxon>Dikarya</taxon>
        <taxon>Ascomycota</taxon>
        <taxon>Saccharomycotina</taxon>
        <taxon>Saccharomycetes</taxon>
        <taxon>Phaffomycetales</taxon>
        <taxon>Phaffomycetaceae</taxon>
        <taxon>Cyberlindnera</taxon>
    </lineage>
</organism>
<dbReference type="AlphaFoldDB" id="A0A1V2L2B0"/>
<evidence type="ECO:0000256" key="1">
    <source>
        <dbReference type="SAM" id="MobiDB-lite"/>
    </source>
</evidence>
<dbReference type="EMBL" id="MPUK01000009">
    <property type="protein sequence ID" value="ONH65934.1"/>
    <property type="molecule type" value="Genomic_DNA"/>
</dbReference>